<accession>A0A0F6YI12</accession>
<name>A0A0F6YI12_9BACT</name>
<keyword evidence="1" id="KW-0732">Signal</keyword>
<dbReference type="Pfam" id="PF02412">
    <property type="entry name" value="TSP_3"/>
    <property type="match status" value="2"/>
</dbReference>
<dbReference type="InterPro" id="IPR003367">
    <property type="entry name" value="Thrombospondin_3-like_rpt"/>
</dbReference>
<evidence type="ECO:0000313" key="4">
    <source>
        <dbReference type="Proteomes" id="UP000034883"/>
    </source>
</evidence>
<dbReference type="STRING" id="927083.DB32_002819"/>
<organism evidence="3 4">
    <name type="scientific">Sandaracinus amylolyticus</name>
    <dbReference type="NCBI Taxonomy" id="927083"/>
    <lineage>
        <taxon>Bacteria</taxon>
        <taxon>Pseudomonadati</taxon>
        <taxon>Myxococcota</taxon>
        <taxon>Polyangia</taxon>
        <taxon>Polyangiales</taxon>
        <taxon>Sandaracinaceae</taxon>
        <taxon>Sandaracinus</taxon>
    </lineage>
</organism>
<sequence length="469" mass="49196">MGEFNVLRYHPAPGPNNYFGVDGAAVRGEVAGAAGVQLDYAHEPFTLYSATCEAGDAGCETTGIEANVVQYTAAAHLWGSIALFNRIQIGLNVPLVLTEGDAFPNPAGPGDLISSGSGFTLGDPRLHVKANLLDDASGLRLGLAAWVTAPVAVHIAEGRFVGDEDPSFGGHAIIEYVNQGVHVAGNVGGYWRDGDTLFSTVAGPALSYGLAFGYDITPLVMVFGEIQGSTAFSGQVDENPLEARLGGRLRVDDVVFELGAGAGLVAGVGVPVFRVLGGFAWAPQRADNDGDGIDDSMDSCPADREDLDDWHDDDGCPEPDNDSDGLADGADRCPNEAEDMDGDADDDGCPDLDTDGDGVHDGYDSCPTQAEDMDGDRDDDGCPDADRDRDNIEDSADQCPDQPEDTDGFGDEDGCPETDFDGDNLPDDGDQCPDQPEDADGFEDEDGCAEEAGPPPAEETPADRRRRGR</sequence>
<dbReference type="AlphaFoldDB" id="A0A0F6YI12"/>
<dbReference type="GO" id="GO:0005509">
    <property type="term" value="F:calcium ion binding"/>
    <property type="evidence" value="ECO:0007669"/>
    <property type="project" value="InterPro"/>
</dbReference>
<dbReference type="EMBL" id="CP011125">
    <property type="protein sequence ID" value="AKF05670.1"/>
    <property type="molecule type" value="Genomic_DNA"/>
</dbReference>
<feature type="compositionally biased region" description="Acidic residues" evidence="2">
    <location>
        <begin position="336"/>
        <end position="356"/>
    </location>
</feature>
<dbReference type="Gene3D" id="4.10.1080.10">
    <property type="entry name" value="TSP type-3 repeat"/>
    <property type="match status" value="1"/>
</dbReference>
<dbReference type="SUPFAM" id="SSF103647">
    <property type="entry name" value="TSP type-3 repeat"/>
    <property type="match status" value="1"/>
</dbReference>
<feature type="compositionally biased region" description="Acidic residues" evidence="2">
    <location>
        <begin position="393"/>
        <end position="449"/>
    </location>
</feature>
<dbReference type="GO" id="GO:0007155">
    <property type="term" value="P:cell adhesion"/>
    <property type="evidence" value="ECO:0007669"/>
    <property type="project" value="InterPro"/>
</dbReference>
<keyword evidence="3" id="KW-0966">Cell projection</keyword>
<evidence type="ECO:0000256" key="1">
    <source>
        <dbReference type="ARBA" id="ARBA00022729"/>
    </source>
</evidence>
<keyword evidence="3" id="KW-0282">Flagellum</keyword>
<dbReference type="InterPro" id="IPR028974">
    <property type="entry name" value="TSP_type-3_rpt"/>
</dbReference>
<protein>
    <submittedName>
        <fullName evidence="3">Flagellar motor rotation protein MotB</fullName>
    </submittedName>
</protein>
<feature type="compositionally biased region" description="Acidic residues" evidence="2">
    <location>
        <begin position="371"/>
        <end position="383"/>
    </location>
</feature>
<proteinExistence type="predicted"/>
<keyword evidence="3" id="KW-0969">Cilium</keyword>
<dbReference type="KEGG" id="samy:DB32_002819"/>
<feature type="region of interest" description="Disordered" evidence="2">
    <location>
        <begin position="284"/>
        <end position="469"/>
    </location>
</feature>
<keyword evidence="4" id="KW-1185">Reference proteome</keyword>
<dbReference type="Proteomes" id="UP000034883">
    <property type="component" value="Chromosome"/>
</dbReference>
<evidence type="ECO:0000256" key="2">
    <source>
        <dbReference type="SAM" id="MobiDB-lite"/>
    </source>
</evidence>
<feature type="compositionally biased region" description="Acidic residues" evidence="2">
    <location>
        <begin position="305"/>
        <end position="325"/>
    </location>
</feature>
<reference evidence="3 4" key="1">
    <citation type="submission" date="2015-03" db="EMBL/GenBank/DDBJ databases">
        <title>Genome assembly of Sandaracinus amylolyticus DSM 53668.</title>
        <authorList>
            <person name="Sharma G."/>
            <person name="Subramanian S."/>
        </authorList>
    </citation>
    <scope>NUCLEOTIDE SEQUENCE [LARGE SCALE GENOMIC DNA]</scope>
    <source>
        <strain evidence="3 4">DSM 53668</strain>
    </source>
</reference>
<gene>
    <name evidence="3" type="ORF">DB32_002819</name>
</gene>
<evidence type="ECO:0000313" key="3">
    <source>
        <dbReference type="EMBL" id="AKF05670.1"/>
    </source>
</evidence>